<reference evidence="7" key="1">
    <citation type="submission" date="2025-08" db="UniProtKB">
        <authorList>
            <consortium name="RefSeq"/>
        </authorList>
    </citation>
    <scope>IDENTIFICATION</scope>
    <source>
        <tissue evidence="7">Whole body</tissue>
    </source>
</reference>
<dbReference type="InterPro" id="IPR000413">
    <property type="entry name" value="Integrin_alpha"/>
</dbReference>
<name>A0ABM4AKA5_VANTA</name>
<dbReference type="GeneID" id="113396322"/>
<dbReference type="PRINTS" id="PR01185">
    <property type="entry name" value="INTEGRINA"/>
</dbReference>
<proteinExistence type="inferred from homology"/>
<evidence type="ECO:0000256" key="4">
    <source>
        <dbReference type="PROSITE-ProRule" id="PRU00803"/>
    </source>
</evidence>
<keyword evidence="2" id="KW-0677">Repeat</keyword>
<gene>
    <name evidence="7" type="primary">LOC113396322</name>
</gene>
<keyword evidence="6" id="KW-1185">Reference proteome</keyword>
<keyword evidence="5" id="KW-0675">Receptor</keyword>
<evidence type="ECO:0000313" key="6">
    <source>
        <dbReference type="Proteomes" id="UP001652626"/>
    </source>
</evidence>
<feature type="transmembrane region" description="Helical" evidence="5">
    <location>
        <begin position="841"/>
        <end position="864"/>
    </location>
</feature>
<sequence length="903" mass="102240">MNYYIMKLLHCTIVLWYMNISPISSFYHETSTVNPNVPLPEGSYFGYSMASLDNDLVISAPRADNIGKLFNYDTRTDTTSSIFFNLKREVKEFNHDYWLGATVAKGHSYFVTCAPRVVEYSLNPPIDPFTSGTCFSFRNKTITKLLAKPENTNIFNGNLDSFGWSIDVDPLNRIMIGGPILNGGYVRIHQTHFTTPYILRNTTKTYNFGYSIASGYFLSYKEITYAVSSTYGTYGEGQVSIFGTDFKEKYRIINKGVGSIYGAVLCALRLEGSRSSLLIGAPTYTTNPHEYDQGAIYLYVPNYSPNATEMLVLKRRINGTSSAGYFGYSIANIGDLDGDGKDEIAIGAPYEDVGKGAVYIYSGHGLLSGKPWLQKIHRKEIRSFGFSLASLTESYEDVCNGLAISAPLVNKVFLYKCTAYITVNLRTKFPDLQKRENRRFFEFYACIDFIYPTKPELIDSEIEFKVKITHTYARLDDAAADGSITHHIFFKERPKTFCATFKVLTPEEGHYDEMIKYNITADLSESMQKKTKEKFNRARVLLSDRSVRSLEGQLWAANCNRTYGRCVPHLTLKSDTTISDQYLVGSSKEESFSLIILNSGETAYNPCVIVTVVGAHVLSHPPACTRGNVSSQVICKPNQILPSGYKWPTGKIEIDTSFATNQLDELTIQSDLYDNCKNRTDKKTVQQLFGLIYDFSNINIQGLTNPSKFLNITTVDITLGKQFHHLYSIRNDAPTDYLNAKFKILLEKRKYLSYSVEVACKCYIIKKNETDNMIEYTYKVEELSRRNETNVYICITIVPDTLDELTPDRNVTIPSKLTLYLKEDIQELSVSTTLILKSTKVAAWIIIVAILMGLLILLLIAFILRECGCLQRKNKKKLNSLKEFVRTQSMRQNSRGYNMQRGD</sequence>
<dbReference type="RefSeq" id="XP_064071729.1">
    <property type="nucleotide sequence ID" value="XM_064215659.1"/>
</dbReference>
<dbReference type="PROSITE" id="PS51470">
    <property type="entry name" value="FG_GAP"/>
    <property type="match status" value="2"/>
</dbReference>
<comment type="subcellular location">
    <subcellularLocation>
        <location evidence="5">Membrane</location>
        <topology evidence="5">Single-pass type I membrane protein</topology>
    </subcellularLocation>
</comment>
<dbReference type="InterPro" id="IPR013517">
    <property type="entry name" value="FG-GAP"/>
</dbReference>
<keyword evidence="5" id="KW-1133">Transmembrane helix</keyword>
<feature type="repeat" description="FG-GAP" evidence="4">
    <location>
        <begin position="31"/>
        <end position="81"/>
    </location>
</feature>
<feature type="chain" id="PRO_5044968378" evidence="5">
    <location>
        <begin position="26"/>
        <end position="903"/>
    </location>
</feature>
<dbReference type="Proteomes" id="UP001652626">
    <property type="component" value="Chromosome 8"/>
</dbReference>
<evidence type="ECO:0000256" key="5">
    <source>
        <dbReference type="RuleBase" id="RU003762"/>
    </source>
</evidence>
<dbReference type="SUPFAM" id="SSF69318">
    <property type="entry name" value="Integrin alpha N-terminal domain"/>
    <property type="match status" value="1"/>
</dbReference>
<accession>A0ABM4AKA5</accession>
<protein>
    <submittedName>
        <fullName evidence="7">Integrin alpha-V-like</fullName>
    </submittedName>
</protein>
<dbReference type="Gene3D" id="2.60.40.1510">
    <property type="entry name" value="ntegrin, alpha v. Chain A, domain 3"/>
    <property type="match status" value="1"/>
</dbReference>
<keyword evidence="5" id="KW-0130">Cell adhesion</keyword>
<dbReference type="SMART" id="SM00191">
    <property type="entry name" value="Int_alpha"/>
    <property type="match status" value="5"/>
</dbReference>
<dbReference type="PANTHER" id="PTHR23220:SF122">
    <property type="entry name" value="INTEGRIN ALPHA-PS1"/>
    <property type="match status" value="1"/>
</dbReference>
<dbReference type="Gene3D" id="2.130.10.130">
    <property type="entry name" value="Integrin alpha, N-terminal"/>
    <property type="match status" value="1"/>
</dbReference>
<feature type="repeat" description="FG-GAP" evidence="4">
    <location>
        <begin position="312"/>
        <end position="370"/>
    </location>
</feature>
<evidence type="ECO:0000313" key="7">
    <source>
        <dbReference type="RefSeq" id="XP_064071729.1"/>
    </source>
</evidence>
<dbReference type="InterPro" id="IPR013519">
    <property type="entry name" value="Int_alpha_beta-p"/>
</dbReference>
<dbReference type="Pfam" id="PF01839">
    <property type="entry name" value="FG-GAP"/>
    <property type="match status" value="1"/>
</dbReference>
<organism evidence="6 7">
    <name type="scientific">Vanessa tameamea</name>
    <name type="common">Kamehameha butterfly</name>
    <dbReference type="NCBI Taxonomy" id="334116"/>
    <lineage>
        <taxon>Eukaryota</taxon>
        <taxon>Metazoa</taxon>
        <taxon>Ecdysozoa</taxon>
        <taxon>Arthropoda</taxon>
        <taxon>Hexapoda</taxon>
        <taxon>Insecta</taxon>
        <taxon>Pterygota</taxon>
        <taxon>Neoptera</taxon>
        <taxon>Endopterygota</taxon>
        <taxon>Lepidoptera</taxon>
        <taxon>Glossata</taxon>
        <taxon>Ditrysia</taxon>
        <taxon>Papilionoidea</taxon>
        <taxon>Nymphalidae</taxon>
        <taxon>Nymphalinae</taxon>
        <taxon>Vanessa</taxon>
    </lineage>
</organism>
<keyword evidence="5" id="KW-0812">Transmembrane</keyword>
<keyword evidence="1 5" id="KW-0732">Signal</keyword>
<dbReference type="InterPro" id="IPR028994">
    <property type="entry name" value="Integrin_alpha_N"/>
</dbReference>
<evidence type="ECO:0000256" key="1">
    <source>
        <dbReference type="ARBA" id="ARBA00022729"/>
    </source>
</evidence>
<dbReference type="PANTHER" id="PTHR23220">
    <property type="entry name" value="INTEGRIN ALPHA"/>
    <property type="match status" value="1"/>
</dbReference>
<comment type="similarity">
    <text evidence="5">Belongs to the integrin alpha chain family.</text>
</comment>
<feature type="signal peptide" evidence="5">
    <location>
        <begin position="1"/>
        <end position="25"/>
    </location>
</feature>
<dbReference type="Gene3D" id="1.20.5.930">
    <property type="entry name" value="Bicelle-embedded integrin alpha(iib) transmembrane segment"/>
    <property type="match status" value="1"/>
</dbReference>
<evidence type="ECO:0000256" key="3">
    <source>
        <dbReference type="ARBA" id="ARBA00023180"/>
    </source>
</evidence>
<keyword evidence="5" id="KW-0401">Integrin</keyword>
<evidence type="ECO:0000256" key="2">
    <source>
        <dbReference type="ARBA" id="ARBA00022737"/>
    </source>
</evidence>
<keyword evidence="3" id="KW-0325">Glycoprotein</keyword>
<keyword evidence="5" id="KW-0472">Membrane</keyword>